<dbReference type="Gene3D" id="3.40.50.300">
    <property type="entry name" value="P-loop containing nucleotide triphosphate hydrolases"/>
    <property type="match status" value="1"/>
</dbReference>
<accession>A0A9P7GF64</accession>
<dbReference type="PROSITE" id="PS51194">
    <property type="entry name" value="HELICASE_CTER"/>
    <property type="match status" value="1"/>
</dbReference>
<evidence type="ECO:0000313" key="3">
    <source>
        <dbReference type="Proteomes" id="UP000775547"/>
    </source>
</evidence>
<dbReference type="GO" id="GO:0006289">
    <property type="term" value="P:nucleotide-excision repair"/>
    <property type="evidence" value="ECO:0007669"/>
    <property type="project" value="TreeGrafter"/>
</dbReference>
<sequence>MRNIFGVDADTIEVVTEDGAPSGKKDFLVWNPTYIDENVPSLGRHSSVSEATGLMRFLMKRGVRVILFCKIRKVCELAMKTIRADLSSEGRFDILERTMPYRGGYSREERRRVEQDAFNGRLLGIVATNALELGVDIGVLDAVIMLGFPVSIASFKQQAGRAGRRARDSLVILVADSLPIDQHYVRHSEELFEKSRDDIIVDLDSRPLLEAHLQCAAQEMPLSAEDEKYFGILFKDVCETQLIKDKDGWYHTHPKFLPFPSKYISIRGAQEENYAVMNVTKAGHLTILEEVETSRAMFEVYEGGVVSGNVLMSHESIIDAQSFAKFMHQGLTFVVKEVSHDSKLAKVIRADVNWITSPRDFTNVDAAETYRIKEIRNSLQRAFYGKVEVETKVFGFFKIRNNVILEAVDLDTPAWERDTTGMWLDVPKSLLQLFKMKGINPAEAIHAAQHAFLNRFAMAQDVRTECKAADKEYRQAETKRKRPARIIFYDTVGKGGGVAAKAFDNVNELLQKACKAIETCDCVEGCAACVQSPACREGNLVCSKIGALLVIKCILGLEINEDSVPFQDVVAHDTVVEAESVRIIDDVQVEGCLT</sequence>
<dbReference type="CDD" id="cd18797">
    <property type="entry name" value="SF2_C_Hrq"/>
    <property type="match status" value="1"/>
</dbReference>
<dbReference type="EMBL" id="JABCKV010000030">
    <property type="protein sequence ID" value="KAG5645882.1"/>
    <property type="molecule type" value="Genomic_DNA"/>
</dbReference>
<dbReference type="PANTHER" id="PTHR47957:SF3">
    <property type="entry name" value="ATP-DEPENDENT HELICASE HRQ1"/>
    <property type="match status" value="1"/>
</dbReference>
<keyword evidence="3" id="KW-1185">Reference proteome</keyword>
<evidence type="ECO:0000259" key="1">
    <source>
        <dbReference type="PROSITE" id="PS51194"/>
    </source>
</evidence>
<dbReference type="GO" id="GO:0005634">
    <property type="term" value="C:nucleus"/>
    <property type="evidence" value="ECO:0007669"/>
    <property type="project" value="TreeGrafter"/>
</dbReference>
<dbReference type="InterPro" id="IPR027417">
    <property type="entry name" value="P-loop_NTPase"/>
</dbReference>
<dbReference type="Proteomes" id="UP000775547">
    <property type="component" value="Unassembled WGS sequence"/>
</dbReference>
<comment type="caution">
    <text evidence="2">The sequence shown here is derived from an EMBL/GenBank/DDBJ whole genome shotgun (WGS) entry which is preliminary data.</text>
</comment>
<dbReference type="SUPFAM" id="SSF52540">
    <property type="entry name" value="P-loop containing nucleoside triphosphate hydrolases"/>
    <property type="match status" value="1"/>
</dbReference>
<dbReference type="PANTHER" id="PTHR47957">
    <property type="entry name" value="ATP-DEPENDENT HELICASE HRQ1"/>
    <property type="match status" value="1"/>
</dbReference>
<organism evidence="2 3">
    <name type="scientific">Asterophora parasitica</name>
    <dbReference type="NCBI Taxonomy" id="117018"/>
    <lineage>
        <taxon>Eukaryota</taxon>
        <taxon>Fungi</taxon>
        <taxon>Dikarya</taxon>
        <taxon>Basidiomycota</taxon>
        <taxon>Agaricomycotina</taxon>
        <taxon>Agaricomycetes</taxon>
        <taxon>Agaricomycetidae</taxon>
        <taxon>Agaricales</taxon>
        <taxon>Tricholomatineae</taxon>
        <taxon>Lyophyllaceae</taxon>
        <taxon>Asterophora</taxon>
    </lineage>
</organism>
<gene>
    <name evidence="2" type="ORF">DXG03_005029</name>
</gene>
<dbReference type="Pfam" id="PF22982">
    <property type="entry name" value="WHD_HRQ1"/>
    <property type="match status" value="1"/>
</dbReference>
<dbReference type="GO" id="GO:0036297">
    <property type="term" value="P:interstrand cross-link repair"/>
    <property type="evidence" value="ECO:0007669"/>
    <property type="project" value="TreeGrafter"/>
</dbReference>
<evidence type="ECO:0000313" key="2">
    <source>
        <dbReference type="EMBL" id="KAG5645882.1"/>
    </source>
</evidence>
<name>A0A9P7GF64_9AGAR</name>
<protein>
    <recommendedName>
        <fullName evidence="1">Helicase C-terminal domain-containing protein</fullName>
    </recommendedName>
</protein>
<dbReference type="GO" id="GO:0043138">
    <property type="term" value="F:3'-5' DNA helicase activity"/>
    <property type="evidence" value="ECO:0007669"/>
    <property type="project" value="TreeGrafter"/>
</dbReference>
<reference evidence="2" key="2">
    <citation type="submission" date="2021-10" db="EMBL/GenBank/DDBJ databases">
        <title>Phylogenomics reveals ancestral predisposition of the termite-cultivated fungus Termitomyces towards a domesticated lifestyle.</title>
        <authorList>
            <person name="Auxier B."/>
            <person name="Grum-Grzhimaylo A."/>
            <person name="Cardenas M.E."/>
            <person name="Lodge J.D."/>
            <person name="Laessoe T."/>
            <person name="Pedersen O."/>
            <person name="Smith M.E."/>
            <person name="Kuyper T.W."/>
            <person name="Franco-Molano E.A."/>
            <person name="Baroni T.J."/>
            <person name="Aanen D.K."/>
        </authorList>
    </citation>
    <scope>NUCLEOTIDE SEQUENCE</scope>
    <source>
        <strain evidence="2">AP01</strain>
        <tissue evidence="2">Mycelium</tissue>
    </source>
</reference>
<dbReference type="Pfam" id="PF00271">
    <property type="entry name" value="Helicase_C"/>
    <property type="match status" value="1"/>
</dbReference>
<dbReference type="InterPro" id="IPR018973">
    <property type="entry name" value="MZB"/>
</dbReference>
<dbReference type="Pfam" id="PF09369">
    <property type="entry name" value="MZB"/>
    <property type="match status" value="1"/>
</dbReference>
<dbReference type="SMART" id="SM00490">
    <property type="entry name" value="HELICc"/>
    <property type="match status" value="1"/>
</dbReference>
<dbReference type="InterPro" id="IPR001650">
    <property type="entry name" value="Helicase_C-like"/>
</dbReference>
<feature type="domain" description="Helicase C-terminal" evidence="1">
    <location>
        <begin position="53"/>
        <end position="207"/>
    </location>
</feature>
<reference evidence="2" key="1">
    <citation type="submission" date="2020-07" db="EMBL/GenBank/DDBJ databases">
        <authorList>
            <person name="Nieuwenhuis M."/>
            <person name="Van De Peppel L.J.J."/>
        </authorList>
    </citation>
    <scope>NUCLEOTIDE SEQUENCE</scope>
    <source>
        <strain evidence="2">AP01</strain>
        <tissue evidence="2">Mycelium</tissue>
    </source>
</reference>
<dbReference type="InterPro" id="IPR055227">
    <property type="entry name" value="HRQ1_WHD"/>
</dbReference>
<dbReference type="OrthoDB" id="18781at2759"/>
<proteinExistence type="predicted"/>
<dbReference type="AlphaFoldDB" id="A0A9P7GF64"/>